<accession>A0A081K608</accession>
<dbReference type="InterPro" id="IPR028082">
    <property type="entry name" value="Peripla_BP_I"/>
</dbReference>
<reference evidence="5 6" key="1">
    <citation type="submission" date="2014-06" db="EMBL/GenBank/DDBJ databases">
        <title>Whole Genome Sequences of Three Symbiotic Endozoicomonas Bacteria.</title>
        <authorList>
            <person name="Neave M.J."/>
            <person name="Apprill A."/>
            <person name="Voolstra C.R."/>
        </authorList>
    </citation>
    <scope>NUCLEOTIDE SEQUENCE [LARGE SCALE GENOMIC DNA]</scope>
    <source>
        <strain evidence="5 6">DSM 22380</strain>
    </source>
</reference>
<gene>
    <name evidence="5" type="ORF">GV64_01465</name>
</gene>
<evidence type="ECO:0000313" key="6">
    <source>
        <dbReference type="Proteomes" id="UP000027997"/>
    </source>
</evidence>
<dbReference type="PANTHER" id="PTHR46847">
    <property type="entry name" value="D-ALLOSE-BINDING PERIPLASMIC PROTEIN-RELATED"/>
    <property type="match status" value="1"/>
</dbReference>
<dbReference type="CDD" id="cd06301">
    <property type="entry name" value="PBP1_rhizopine_binding-like"/>
    <property type="match status" value="1"/>
</dbReference>
<dbReference type="GO" id="GO:0030246">
    <property type="term" value="F:carbohydrate binding"/>
    <property type="evidence" value="ECO:0007669"/>
    <property type="project" value="UniProtKB-ARBA"/>
</dbReference>
<dbReference type="PROSITE" id="PS51257">
    <property type="entry name" value="PROKAR_LIPOPROTEIN"/>
    <property type="match status" value="1"/>
</dbReference>
<keyword evidence="6" id="KW-1185">Reference proteome</keyword>
<dbReference type="InterPro" id="IPR025997">
    <property type="entry name" value="SBP_2_dom"/>
</dbReference>
<dbReference type="GO" id="GO:0055085">
    <property type="term" value="P:transmembrane transport"/>
    <property type="evidence" value="ECO:0007669"/>
    <property type="project" value="UniProtKB-ARBA"/>
</dbReference>
<dbReference type="GO" id="GO:0030313">
    <property type="term" value="C:cell envelope"/>
    <property type="evidence" value="ECO:0007669"/>
    <property type="project" value="UniProtKB-SubCell"/>
</dbReference>
<dbReference type="Proteomes" id="UP000027997">
    <property type="component" value="Unassembled WGS sequence"/>
</dbReference>
<dbReference type="Gene3D" id="3.40.50.2300">
    <property type="match status" value="2"/>
</dbReference>
<dbReference type="EMBL" id="JOJP01000001">
    <property type="protein sequence ID" value="KEI69584.1"/>
    <property type="molecule type" value="Genomic_DNA"/>
</dbReference>
<dbReference type="PANTHER" id="PTHR46847:SF1">
    <property type="entry name" value="D-ALLOSE-BINDING PERIPLASMIC PROTEIN-RELATED"/>
    <property type="match status" value="1"/>
</dbReference>
<proteinExistence type="inferred from homology"/>
<dbReference type="STRING" id="305900.GV64_01465"/>
<evidence type="ECO:0000256" key="3">
    <source>
        <dbReference type="ARBA" id="ARBA00022729"/>
    </source>
</evidence>
<organism evidence="5 6">
    <name type="scientific">Endozoicomonas elysicola</name>
    <dbReference type="NCBI Taxonomy" id="305900"/>
    <lineage>
        <taxon>Bacteria</taxon>
        <taxon>Pseudomonadati</taxon>
        <taxon>Pseudomonadota</taxon>
        <taxon>Gammaproteobacteria</taxon>
        <taxon>Oceanospirillales</taxon>
        <taxon>Endozoicomonadaceae</taxon>
        <taxon>Endozoicomonas</taxon>
    </lineage>
</organism>
<comment type="subcellular location">
    <subcellularLocation>
        <location evidence="1">Cell envelope</location>
    </subcellularLocation>
</comment>
<evidence type="ECO:0000313" key="5">
    <source>
        <dbReference type="EMBL" id="KEI69584.1"/>
    </source>
</evidence>
<dbReference type="Pfam" id="PF13407">
    <property type="entry name" value="Peripla_BP_4"/>
    <property type="match status" value="1"/>
</dbReference>
<dbReference type="AlphaFoldDB" id="A0A081K608"/>
<protein>
    <recommendedName>
        <fullName evidence="4">Periplasmic binding protein domain-containing protein</fullName>
    </recommendedName>
</protein>
<keyword evidence="3" id="KW-0732">Signal</keyword>
<evidence type="ECO:0000256" key="1">
    <source>
        <dbReference type="ARBA" id="ARBA00004196"/>
    </source>
</evidence>
<dbReference type="SUPFAM" id="SSF53822">
    <property type="entry name" value="Periplasmic binding protein-like I"/>
    <property type="match status" value="1"/>
</dbReference>
<name>A0A081K608_9GAMM</name>
<dbReference type="eggNOG" id="COG1879">
    <property type="taxonomic scope" value="Bacteria"/>
</dbReference>
<sequence>MRTIQKVRVDMKKLTKMLLVSSMAILAGCGQKDDGRIKIGASFCAFNDTFQMYMKDAMDAKAAELGDVDVVYTDGKEDITIQLSQVENFIAQGMDSMIVCPTNGDAAKSISDAAIKAGISIVYLNRMPTELPDGTYYVGSDERSAGQIQGKYIAEQLQGKGQVGVIMGIPGLDNTVKRTEGVKDILKDHPEMAVTREQTGRWMRDLGMSVAENWITSGDNMAAIIANNDDMALGAVAALEASNMKGNVLVMGIDATPDALAFMKDGRLDATVFQDPVGQGAGSLMVAYNLAKKQPVEKETWIPFELVTPENYKDYL</sequence>
<evidence type="ECO:0000259" key="4">
    <source>
        <dbReference type="Pfam" id="PF13407"/>
    </source>
</evidence>
<feature type="domain" description="Periplasmic binding protein" evidence="4">
    <location>
        <begin position="40"/>
        <end position="294"/>
    </location>
</feature>
<evidence type="ECO:0000256" key="2">
    <source>
        <dbReference type="ARBA" id="ARBA00007639"/>
    </source>
</evidence>
<comment type="similarity">
    <text evidence="2">Belongs to the bacterial solute-binding protein 2 family.</text>
</comment>
<comment type="caution">
    <text evidence="5">The sequence shown here is derived from an EMBL/GenBank/DDBJ whole genome shotgun (WGS) entry which is preliminary data.</text>
</comment>